<dbReference type="AlphaFoldDB" id="A0A7U2ESA7"/>
<dbReference type="EMBL" id="CP069023">
    <property type="protein sequence ID" value="QRC91098.1"/>
    <property type="molecule type" value="Genomic_DNA"/>
</dbReference>
<feature type="region of interest" description="Disordered" evidence="1">
    <location>
        <begin position="87"/>
        <end position="108"/>
    </location>
</feature>
<gene>
    <name evidence="2" type="ORF">JI435_400980</name>
</gene>
<dbReference type="VEuPathDB" id="FungiDB:JI435_400980"/>
<evidence type="ECO:0000313" key="2">
    <source>
        <dbReference type="EMBL" id="QRC91098.1"/>
    </source>
</evidence>
<name>A0A7U2ESA7_PHANO</name>
<evidence type="ECO:0000256" key="1">
    <source>
        <dbReference type="SAM" id="MobiDB-lite"/>
    </source>
</evidence>
<proteinExistence type="predicted"/>
<protein>
    <submittedName>
        <fullName evidence="2">Uncharacterized protein</fullName>
    </submittedName>
</protein>
<sequence length="124" mass="14023">MRQSMVLARDPVFCAERKGCGMCAVPKSRYVAFSATARHEAWMLARFLPIAHRIPNIHRRGNVDGIDERIASSKGVNFWRGRQERKVEVDKQSPHHAPSASHLQAMDALTTEDDRTRMGMSCCD</sequence>
<evidence type="ECO:0000313" key="3">
    <source>
        <dbReference type="Proteomes" id="UP000663193"/>
    </source>
</evidence>
<reference evidence="3" key="1">
    <citation type="journal article" date="2021" name="BMC Genomics">
        <title>Chromosome-level genome assembly and manually-curated proteome of model necrotroph Parastagonospora nodorum Sn15 reveals a genome-wide trove of candidate effector homologs, and redundancy of virulence-related functions within an accessory chromosome.</title>
        <authorList>
            <person name="Bertazzoni S."/>
            <person name="Jones D.A.B."/>
            <person name="Phan H.T."/>
            <person name="Tan K.-C."/>
            <person name="Hane J.K."/>
        </authorList>
    </citation>
    <scope>NUCLEOTIDE SEQUENCE [LARGE SCALE GENOMIC DNA]</scope>
    <source>
        <strain evidence="3">SN15 / ATCC MYA-4574 / FGSC 10173)</strain>
    </source>
</reference>
<keyword evidence="3" id="KW-1185">Reference proteome</keyword>
<accession>A0A7U2ESA7</accession>
<organism evidence="2 3">
    <name type="scientific">Phaeosphaeria nodorum (strain SN15 / ATCC MYA-4574 / FGSC 10173)</name>
    <name type="common">Glume blotch fungus</name>
    <name type="synonym">Parastagonospora nodorum</name>
    <dbReference type="NCBI Taxonomy" id="321614"/>
    <lineage>
        <taxon>Eukaryota</taxon>
        <taxon>Fungi</taxon>
        <taxon>Dikarya</taxon>
        <taxon>Ascomycota</taxon>
        <taxon>Pezizomycotina</taxon>
        <taxon>Dothideomycetes</taxon>
        <taxon>Pleosporomycetidae</taxon>
        <taxon>Pleosporales</taxon>
        <taxon>Pleosporineae</taxon>
        <taxon>Phaeosphaeriaceae</taxon>
        <taxon>Parastagonospora</taxon>
    </lineage>
</organism>
<dbReference type="Proteomes" id="UP000663193">
    <property type="component" value="Chromosome 1"/>
</dbReference>